<gene>
    <name evidence="1" type="ORF">MASS_2p0063</name>
</gene>
<dbReference type="EMBL" id="CP004376">
    <property type="protein sequence ID" value="AGM31774.1"/>
    <property type="molecule type" value="Genomic_DNA"/>
</dbReference>
<proteinExistence type="predicted"/>
<dbReference type="SUPFAM" id="SSF140453">
    <property type="entry name" value="EsxAB dimer-like"/>
    <property type="match status" value="1"/>
</dbReference>
<dbReference type="RefSeq" id="WP_016341478.1">
    <property type="nucleotide sequence ID" value="NC_021279.1"/>
</dbReference>
<dbReference type="InterPro" id="IPR010310">
    <property type="entry name" value="T7SS_ESAT-6-like"/>
</dbReference>
<organism evidence="1 2">
    <name type="scientific">Mycobacteroides abscessus subsp. bolletii 50594</name>
    <dbReference type="NCBI Taxonomy" id="1303024"/>
    <lineage>
        <taxon>Bacteria</taxon>
        <taxon>Bacillati</taxon>
        <taxon>Actinomycetota</taxon>
        <taxon>Actinomycetes</taxon>
        <taxon>Mycobacteriales</taxon>
        <taxon>Mycobacteriaceae</taxon>
        <taxon>Mycobacteroides</taxon>
        <taxon>Mycobacteroides abscessus</taxon>
    </lineage>
</organism>
<name>A0AB33AIQ4_9MYCO</name>
<sequence length="101" mass="10679">MSTLKVDAAMLHETANAVRGFIEECHGAAQAYLQGTQNLMGAGGWDGPASRANLGSTEQLHHALTNLNARWTGLAEQVDAGAARYDDQERANTIRAASVGQ</sequence>
<dbReference type="InterPro" id="IPR036689">
    <property type="entry name" value="ESAT-6-like_sf"/>
</dbReference>
<evidence type="ECO:0000313" key="2">
    <source>
        <dbReference type="Proteomes" id="UP000013961"/>
    </source>
</evidence>
<dbReference type="KEGG" id="mabb:MASS_2p0063"/>
<dbReference type="Proteomes" id="UP000013961">
    <property type="component" value="Plasmid 2"/>
</dbReference>
<accession>A0AB33AIQ4</accession>
<geneLocation type="plasmid" evidence="1 2">
    <name>2</name>
</geneLocation>
<dbReference type="Gene3D" id="1.10.287.1060">
    <property type="entry name" value="ESAT-6-like"/>
    <property type="match status" value="1"/>
</dbReference>
<evidence type="ECO:0000313" key="1">
    <source>
        <dbReference type="EMBL" id="AGM31774.1"/>
    </source>
</evidence>
<dbReference type="AlphaFoldDB" id="A0AB33AIQ4"/>
<dbReference type="Pfam" id="PF06013">
    <property type="entry name" value="WXG100"/>
    <property type="match status" value="1"/>
</dbReference>
<protein>
    <recommendedName>
        <fullName evidence="3">ESAT-6-like protein</fullName>
    </recommendedName>
</protein>
<reference evidence="1 2" key="1">
    <citation type="journal article" date="2013" name="Genome Announc.">
        <title>Complete Genome Sequence of Mycobacterium massiliense Clinical Strain Asan 50594, Belonging to the Type II Genotype.</title>
        <authorList>
            <person name="Kim B.J."/>
            <person name="Kim B.R."/>
            <person name="Hong S.H."/>
            <person name="Seok S.H."/>
            <person name="Kook Y.H."/>
            <person name="Kim B.J."/>
        </authorList>
    </citation>
    <scope>NUCLEOTIDE SEQUENCE [LARGE SCALE GENOMIC DNA]</scope>
    <source>
        <strain evidence="1 2">50594</strain>
    </source>
</reference>
<evidence type="ECO:0008006" key="3">
    <source>
        <dbReference type="Google" id="ProtNLM"/>
    </source>
</evidence>
<keyword evidence="1" id="KW-0614">Plasmid</keyword>